<evidence type="ECO:0000313" key="3">
    <source>
        <dbReference type="Proteomes" id="UP000241229"/>
    </source>
</evidence>
<dbReference type="OrthoDB" id="7852971at2"/>
<feature type="domain" description="DUF6916" evidence="1">
    <location>
        <begin position="10"/>
        <end position="103"/>
    </location>
</feature>
<evidence type="ECO:0000313" key="2">
    <source>
        <dbReference type="EMBL" id="PSJ65702.1"/>
    </source>
</evidence>
<dbReference type="EMBL" id="PXYK01000001">
    <property type="protein sequence ID" value="PSJ65702.1"/>
    <property type="molecule type" value="Genomic_DNA"/>
</dbReference>
<dbReference type="Pfam" id="PF21880">
    <property type="entry name" value="DUF6916"/>
    <property type="match status" value="1"/>
</dbReference>
<protein>
    <recommendedName>
        <fullName evidence="1">DUF6916 domain-containing protein</fullName>
    </recommendedName>
</protein>
<accession>A0A2P7ST87</accession>
<dbReference type="Proteomes" id="UP000241229">
    <property type="component" value="Unassembled WGS sequence"/>
</dbReference>
<dbReference type="AlphaFoldDB" id="A0A2P7ST87"/>
<gene>
    <name evidence="2" type="ORF">C7I84_00835</name>
</gene>
<comment type="caution">
    <text evidence="2">The sequence shown here is derived from an EMBL/GenBank/DDBJ whole genome shotgun (WGS) entry which is preliminary data.</text>
</comment>
<dbReference type="RefSeq" id="WP_106770244.1">
    <property type="nucleotide sequence ID" value="NZ_PXYK01000001.1"/>
</dbReference>
<name>A0A2P7ST87_9HYPH</name>
<dbReference type="InterPro" id="IPR054209">
    <property type="entry name" value="DUF6916"/>
</dbReference>
<sequence>MTEPLSPADITADHFRPHIDKDFRIPGWPHPMTLTAVEARRLEEWERNIGLREPFSLVFRGPPGTVIGEGFYTIGLEGGPSFNLHLMPVHTVQSGQQNYQAAFN</sequence>
<organism evidence="2 3">
    <name type="scientific">Kumtagia ephedrae</name>
    <dbReference type="NCBI Taxonomy" id="2116701"/>
    <lineage>
        <taxon>Bacteria</taxon>
        <taxon>Pseudomonadati</taxon>
        <taxon>Pseudomonadota</taxon>
        <taxon>Alphaproteobacteria</taxon>
        <taxon>Hyphomicrobiales</taxon>
        <taxon>Phyllobacteriaceae</taxon>
        <taxon>Kumtagia</taxon>
    </lineage>
</organism>
<keyword evidence="3" id="KW-1185">Reference proteome</keyword>
<reference evidence="2 3" key="1">
    <citation type="submission" date="2018-03" db="EMBL/GenBank/DDBJ databases">
        <title>The draft genome of Mesorhizobium sp. 6GN-30.</title>
        <authorList>
            <person name="Liu L."/>
            <person name="Li L."/>
            <person name="Wang T."/>
            <person name="Zhang X."/>
            <person name="Liang L."/>
        </authorList>
    </citation>
    <scope>NUCLEOTIDE SEQUENCE [LARGE SCALE GENOMIC DNA]</scope>
    <source>
        <strain evidence="2 3">6GN30</strain>
    </source>
</reference>
<proteinExistence type="predicted"/>
<evidence type="ECO:0000259" key="1">
    <source>
        <dbReference type="Pfam" id="PF21880"/>
    </source>
</evidence>